<dbReference type="GO" id="GO:0005737">
    <property type="term" value="C:cytoplasm"/>
    <property type="evidence" value="ECO:0007669"/>
    <property type="project" value="TreeGrafter"/>
</dbReference>
<dbReference type="PRINTS" id="PR00038">
    <property type="entry name" value="HTHLUXR"/>
</dbReference>
<dbReference type="InterPro" id="IPR011990">
    <property type="entry name" value="TPR-like_helical_dom_sf"/>
</dbReference>
<dbReference type="SMART" id="SM00421">
    <property type="entry name" value="HTH_LUXR"/>
    <property type="match status" value="1"/>
</dbReference>
<keyword evidence="1" id="KW-0547">Nucleotide-binding</keyword>
<dbReference type="GO" id="GO:0004016">
    <property type="term" value="F:adenylate cyclase activity"/>
    <property type="evidence" value="ECO:0007669"/>
    <property type="project" value="TreeGrafter"/>
</dbReference>
<dbReference type="Gene3D" id="1.25.40.10">
    <property type="entry name" value="Tetratricopeptide repeat domain"/>
    <property type="match status" value="1"/>
</dbReference>
<evidence type="ECO:0000256" key="1">
    <source>
        <dbReference type="ARBA" id="ARBA00022741"/>
    </source>
</evidence>
<evidence type="ECO:0000313" key="4">
    <source>
        <dbReference type="EMBL" id="GAT65993.1"/>
    </source>
</evidence>
<dbReference type="Proteomes" id="UP000077701">
    <property type="component" value="Unassembled WGS sequence"/>
</dbReference>
<feature type="domain" description="HTH luxR-type" evidence="3">
    <location>
        <begin position="824"/>
        <end position="889"/>
    </location>
</feature>
<dbReference type="RefSeq" id="WP_197286956.1">
    <property type="nucleotide sequence ID" value="NZ_BDCX01000003.1"/>
</dbReference>
<dbReference type="Pfam" id="PF13191">
    <property type="entry name" value="AAA_16"/>
    <property type="match status" value="1"/>
</dbReference>
<dbReference type="PANTHER" id="PTHR16305">
    <property type="entry name" value="TESTICULAR SOLUBLE ADENYLYL CYCLASE"/>
    <property type="match status" value="1"/>
</dbReference>
<dbReference type="GO" id="GO:0006355">
    <property type="term" value="P:regulation of DNA-templated transcription"/>
    <property type="evidence" value="ECO:0007669"/>
    <property type="project" value="InterPro"/>
</dbReference>
<dbReference type="InterPro" id="IPR036388">
    <property type="entry name" value="WH-like_DNA-bd_sf"/>
</dbReference>
<dbReference type="Pfam" id="PF00196">
    <property type="entry name" value="GerE"/>
    <property type="match status" value="1"/>
</dbReference>
<keyword evidence="2" id="KW-0067">ATP-binding</keyword>
<dbReference type="InterPro" id="IPR036390">
    <property type="entry name" value="WH_DNA-bd_sf"/>
</dbReference>
<name>A0A161M9D8_9ACTN</name>
<comment type="caution">
    <text evidence="4">The sequence shown here is derived from an EMBL/GenBank/DDBJ whole genome shotgun (WGS) entry which is preliminary data.</text>
</comment>
<dbReference type="InterPro" id="IPR000792">
    <property type="entry name" value="Tscrpt_reg_LuxR_C"/>
</dbReference>
<dbReference type="SUPFAM" id="SSF52540">
    <property type="entry name" value="P-loop containing nucleoside triphosphate hydrolases"/>
    <property type="match status" value="1"/>
</dbReference>
<evidence type="ECO:0000313" key="5">
    <source>
        <dbReference type="Proteomes" id="UP000077701"/>
    </source>
</evidence>
<proteinExistence type="predicted"/>
<keyword evidence="5" id="KW-1185">Reference proteome</keyword>
<dbReference type="InterPro" id="IPR027417">
    <property type="entry name" value="P-loop_NTPase"/>
</dbReference>
<dbReference type="PANTHER" id="PTHR16305:SF35">
    <property type="entry name" value="TRANSCRIPTIONAL ACTIVATOR DOMAIN"/>
    <property type="match status" value="1"/>
</dbReference>
<evidence type="ECO:0000256" key="2">
    <source>
        <dbReference type="ARBA" id="ARBA00022840"/>
    </source>
</evidence>
<dbReference type="InterPro" id="IPR041664">
    <property type="entry name" value="AAA_16"/>
</dbReference>
<dbReference type="STRING" id="161355.PS9374_01637"/>
<dbReference type="PROSITE" id="PS00622">
    <property type="entry name" value="HTH_LUXR_1"/>
    <property type="match status" value="1"/>
</dbReference>
<accession>A0A161M9D8</accession>
<dbReference type="SUPFAM" id="SSF46785">
    <property type="entry name" value="Winged helix' DNA-binding domain"/>
    <property type="match status" value="1"/>
</dbReference>
<dbReference type="Gene3D" id="1.10.10.10">
    <property type="entry name" value="Winged helix-like DNA-binding domain superfamily/Winged helix DNA-binding domain"/>
    <property type="match status" value="1"/>
</dbReference>
<dbReference type="CDD" id="cd06170">
    <property type="entry name" value="LuxR_C_like"/>
    <property type="match status" value="1"/>
</dbReference>
<dbReference type="EMBL" id="BDCX01000003">
    <property type="protein sequence ID" value="GAT65993.1"/>
    <property type="molecule type" value="Genomic_DNA"/>
</dbReference>
<dbReference type="SUPFAM" id="SSF48452">
    <property type="entry name" value="TPR-like"/>
    <property type="match status" value="1"/>
</dbReference>
<reference evidence="4 5" key="1">
    <citation type="journal article" date="2016" name="Genome Announc.">
        <title>Draft Genome Sequence of Planomonospora sphaerica JCM9374, a Rare Actinomycete.</title>
        <authorList>
            <person name="Dohra H."/>
            <person name="Suzuki T."/>
            <person name="Inoue Y."/>
            <person name="Kodani S."/>
        </authorList>
    </citation>
    <scope>NUCLEOTIDE SEQUENCE [LARGE SCALE GENOMIC DNA]</scope>
    <source>
        <strain evidence="4 5">JCM 9374</strain>
    </source>
</reference>
<dbReference type="GO" id="GO:0005524">
    <property type="term" value="F:ATP binding"/>
    <property type="evidence" value="ECO:0007669"/>
    <property type="project" value="UniProtKB-KW"/>
</dbReference>
<dbReference type="SUPFAM" id="SSF46894">
    <property type="entry name" value="C-terminal effector domain of the bipartite response regulators"/>
    <property type="match status" value="1"/>
</dbReference>
<dbReference type="InterPro" id="IPR016032">
    <property type="entry name" value="Sig_transdc_resp-reg_C-effctor"/>
</dbReference>
<reference evidence="5" key="2">
    <citation type="submission" date="2016-04" db="EMBL/GenBank/DDBJ databases">
        <title>Planomonospora sphaerica JCM9374 whole genome shotgun sequence.</title>
        <authorList>
            <person name="Suzuki T."/>
            <person name="Dohra H."/>
            <person name="Kodani S."/>
        </authorList>
    </citation>
    <scope>NUCLEOTIDE SEQUENCE [LARGE SCALE GENOMIC DNA]</scope>
    <source>
        <strain evidence="5">JCM 9374</strain>
    </source>
</reference>
<dbReference type="GO" id="GO:0003677">
    <property type="term" value="F:DNA binding"/>
    <property type="evidence" value="ECO:0007669"/>
    <property type="project" value="InterPro"/>
</dbReference>
<dbReference type="Gene3D" id="3.40.50.300">
    <property type="entry name" value="P-loop containing nucleotide triphosphate hydrolases"/>
    <property type="match status" value="1"/>
</dbReference>
<evidence type="ECO:0000259" key="3">
    <source>
        <dbReference type="PROSITE" id="PS50043"/>
    </source>
</evidence>
<dbReference type="PROSITE" id="PS50043">
    <property type="entry name" value="HTH_LUXR_2"/>
    <property type="match status" value="1"/>
</dbReference>
<dbReference type="AlphaFoldDB" id="A0A161M9D8"/>
<protein>
    <submittedName>
        <fullName evidence="4">Transcriptional regulator</fullName>
    </submittedName>
</protein>
<gene>
    <name evidence="4" type="ORF">PS9374_01637</name>
</gene>
<sequence>MATAEVVPRRWSLVGRDAELKAFEAVLNETGYSGFLVFGEAGVGKTRLAEECLAVAGLRGHAVGRATATGAAAEIPLGAIAHLLPDGVDLSHPVAGFAAAVRLMSRAYTAAARLVLLIDDLHLLDSASALLLRQLMETGAVFLLGTVHSGASSAESVVTLGRGDAVHHADLAPLTWRETNGFLQAALAGHVHRETVDRLHAASGGNPLYLGELVRGALAEGRLANDGEIWRLATAEPLPVTRRLTDLIRHRLATVAPRARRVLDVLALCGPVSVADLEREPGADVLDELERAGLVTTVREGRRAYARLAHPLYAEVLPADVTEPRRREILREQADRLERTGSRRREDAMRLASYRLAGTGTADPALLLQAARLASHGGDHARALVFLRAIPEAGLTFPALLLLGRTLSEAGRPQEAEDTLRRADGAAATERRALAVALARTHNLMWCRGAAREEAVAANDAARDRVTSPAGLWVLRVNEANILSSLGYHAESLGLLDGMPEEEPPAGDVAGAVTWTAAAATRASGLAFMGRGEEAVRWAERAVALCAKAREEGGDHGPQEAAARSALVLALSESGRLEEARAAGEHACTDPGGAPTGWQRTLLAFPLARNAWLAGRPASARRWYAEIVHDTRPQGVIIRPLALTGLAAAAALQGDVRAAEAALAEHAGLAVPVHVPEERLGEAWTHVARGEQREARAVLRAAAAEARERGQFSSEAVLLTDIARLGGAAEAAGRLAELARAGGPFTAARARLAAALASGDPDGLSAVAGDFDRMGASLLAAEAAGAAAELWRGSGRSRQASAAAARSAVNAARCEGARTPVLRTAGAVMPLTAREKEVAILAAEGLASKDVAAKLTISVRTVDNHLHRVYVKLGVSTRGELAERLGRTSV</sequence>
<organism evidence="4 5">
    <name type="scientific">Planomonospora sphaerica</name>
    <dbReference type="NCBI Taxonomy" id="161355"/>
    <lineage>
        <taxon>Bacteria</taxon>
        <taxon>Bacillati</taxon>
        <taxon>Actinomycetota</taxon>
        <taxon>Actinomycetes</taxon>
        <taxon>Streptosporangiales</taxon>
        <taxon>Streptosporangiaceae</taxon>
        <taxon>Planomonospora</taxon>
    </lineage>
</organism>